<proteinExistence type="predicted"/>
<accession>A0A0C2FY16</accession>
<dbReference type="OrthoDB" id="10006939at2759"/>
<keyword evidence="2" id="KW-1185">Reference proteome</keyword>
<protein>
    <recommendedName>
        <fullName evidence="3">Tc1-like transposase DDE domain-containing protein</fullName>
    </recommendedName>
</protein>
<dbReference type="Proteomes" id="UP000054047">
    <property type="component" value="Unassembled WGS sequence"/>
</dbReference>
<evidence type="ECO:0000313" key="2">
    <source>
        <dbReference type="Proteomes" id="UP000054047"/>
    </source>
</evidence>
<evidence type="ECO:0000313" key="1">
    <source>
        <dbReference type="EMBL" id="KIH53465.1"/>
    </source>
</evidence>
<dbReference type="AlphaFoldDB" id="A0A0C2FY16"/>
<dbReference type="GO" id="GO:0003676">
    <property type="term" value="F:nucleic acid binding"/>
    <property type="evidence" value="ECO:0007669"/>
    <property type="project" value="InterPro"/>
</dbReference>
<organism evidence="1 2">
    <name type="scientific">Ancylostoma duodenale</name>
    <dbReference type="NCBI Taxonomy" id="51022"/>
    <lineage>
        <taxon>Eukaryota</taxon>
        <taxon>Metazoa</taxon>
        <taxon>Ecdysozoa</taxon>
        <taxon>Nematoda</taxon>
        <taxon>Chromadorea</taxon>
        <taxon>Rhabditida</taxon>
        <taxon>Rhabditina</taxon>
        <taxon>Rhabditomorpha</taxon>
        <taxon>Strongyloidea</taxon>
        <taxon>Ancylostomatidae</taxon>
        <taxon>Ancylostomatinae</taxon>
        <taxon>Ancylostoma</taxon>
    </lineage>
</organism>
<dbReference type="InterPro" id="IPR036397">
    <property type="entry name" value="RNaseH_sf"/>
</dbReference>
<gene>
    <name evidence="1" type="ORF">ANCDUO_16406</name>
</gene>
<evidence type="ECO:0008006" key="3">
    <source>
        <dbReference type="Google" id="ProtNLM"/>
    </source>
</evidence>
<name>A0A0C2FY16_9BILA</name>
<reference evidence="1 2" key="1">
    <citation type="submission" date="2013-12" db="EMBL/GenBank/DDBJ databases">
        <title>Draft genome of the parsitic nematode Ancylostoma duodenale.</title>
        <authorList>
            <person name="Mitreva M."/>
        </authorList>
    </citation>
    <scope>NUCLEOTIDE SEQUENCE [LARGE SCALE GENOMIC DNA]</scope>
    <source>
        <strain evidence="1 2">Zhejiang</strain>
    </source>
</reference>
<dbReference type="Gene3D" id="3.30.420.10">
    <property type="entry name" value="Ribonuclease H-like superfamily/Ribonuclease H"/>
    <property type="match status" value="1"/>
</dbReference>
<sequence>MWTYPQDGAPSRESKETHEWIGRNFPGLHLGGPKSSTTRPVAIWGILESIACGSPTLRRDLTKACNKLPMDIIARAVDDFPRRLKSCIEASNGHFEQH</sequence>
<dbReference type="EMBL" id="KN741157">
    <property type="protein sequence ID" value="KIH53465.1"/>
    <property type="molecule type" value="Genomic_DNA"/>
</dbReference>